<dbReference type="Proteomes" id="UP000198802">
    <property type="component" value="Unassembled WGS sequence"/>
</dbReference>
<accession>A0A0S4QNA6</accession>
<gene>
    <name evidence="1" type="ORF">Ga0074812_108103</name>
</gene>
<evidence type="ECO:0000313" key="1">
    <source>
        <dbReference type="EMBL" id="CUU56575.1"/>
    </source>
</evidence>
<proteinExistence type="predicted"/>
<name>A0A0S4QNA6_9ACTN</name>
<sequence>MGLPVECVLNAGTAKKILIGSTSLLVAVVGPDRLPWAPHRVACHQRIRLACCGRGSTPERRCGARLLAARGRLQGLQEFRSDVGPANE</sequence>
<protein>
    <submittedName>
        <fullName evidence="1">Uncharacterized protein</fullName>
    </submittedName>
</protein>
<dbReference type="EMBL" id="FAOZ01000008">
    <property type="protein sequence ID" value="CUU56575.1"/>
    <property type="molecule type" value="Genomic_DNA"/>
</dbReference>
<organism evidence="1 2">
    <name type="scientific">Parafrankia irregularis</name>
    <dbReference type="NCBI Taxonomy" id="795642"/>
    <lineage>
        <taxon>Bacteria</taxon>
        <taxon>Bacillati</taxon>
        <taxon>Actinomycetota</taxon>
        <taxon>Actinomycetes</taxon>
        <taxon>Frankiales</taxon>
        <taxon>Frankiaceae</taxon>
        <taxon>Parafrankia</taxon>
    </lineage>
</organism>
<reference evidence="2" key="1">
    <citation type="submission" date="2015-11" db="EMBL/GenBank/DDBJ databases">
        <authorList>
            <person name="Varghese N."/>
        </authorList>
    </citation>
    <scope>NUCLEOTIDE SEQUENCE [LARGE SCALE GENOMIC DNA]</scope>
    <source>
        <strain evidence="2">DSM 45899</strain>
    </source>
</reference>
<dbReference type="AlphaFoldDB" id="A0A0S4QNA6"/>
<keyword evidence="2" id="KW-1185">Reference proteome</keyword>
<evidence type="ECO:0000313" key="2">
    <source>
        <dbReference type="Proteomes" id="UP000198802"/>
    </source>
</evidence>